<proteinExistence type="predicted"/>
<dbReference type="OrthoDB" id="3067888at2759"/>
<organism evidence="1 2">
    <name type="scientific">Amanita muscaria (strain Koide BX008)</name>
    <dbReference type="NCBI Taxonomy" id="946122"/>
    <lineage>
        <taxon>Eukaryota</taxon>
        <taxon>Fungi</taxon>
        <taxon>Dikarya</taxon>
        <taxon>Basidiomycota</taxon>
        <taxon>Agaricomycotina</taxon>
        <taxon>Agaricomycetes</taxon>
        <taxon>Agaricomycetidae</taxon>
        <taxon>Agaricales</taxon>
        <taxon>Pluteineae</taxon>
        <taxon>Amanitaceae</taxon>
        <taxon>Amanita</taxon>
    </lineage>
</organism>
<gene>
    <name evidence="1" type="ORF">M378DRAFT_174195</name>
</gene>
<accession>A0A0C2SKT1</accession>
<evidence type="ECO:0000313" key="1">
    <source>
        <dbReference type="EMBL" id="KIL54509.1"/>
    </source>
</evidence>
<reference evidence="1 2" key="1">
    <citation type="submission" date="2014-04" db="EMBL/GenBank/DDBJ databases">
        <title>Evolutionary Origins and Diversification of the Mycorrhizal Mutualists.</title>
        <authorList>
            <consortium name="DOE Joint Genome Institute"/>
            <consortium name="Mycorrhizal Genomics Consortium"/>
            <person name="Kohler A."/>
            <person name="Kuo A."/>
            <person name="Nagy L.G."/>
            <person name="Floudas D."/>
            <person name="Copeland A."/>
            <person name="Barry K.W."/>
            <person name="Cichocki N."/>
            <person name="Veneault-Fourrey C."/>
            <person name="LaButti K."/>
            <person name="Lindquist E.A."/>
            <person name="Lipzen A."/>
            <person name="Lundell T."/>
            <person name="Morin E."/>
            <person name="Murat C."/>
            <person name="Riley R."/>
            <person name="Ohm R."/>
            <person name="Sun H."/>
            <person name="Tunlid A."/>
            <person name="Henrissat B."/>
            <person name="Grigoriev I.V."/>
            <person name="Hibbett D.S."/>
            <person name="Martin F."/>
        </authorList>
    </citation>
    <scope>NUCLEOTIDE SEQUENCE [LARGE SCALE GENOMIC DNA]</scope>
    <source>
        <strain evidence="1 2">Koide BX008</strain>
    </source>
</reference>
<keyword evidence="2" id="KW-1185">Reference proteome</keyword>
<dbReference type="Proteomes" id="UP000054549">
    <property type="component" value="Unassembled WGS sequence"/>
</dbReference>
<dbReference type="HOGENOM" id="CLU_103053_1_0_1"/>
<dbReference type="AlphaFoldDB" id="A0A0C2SKT1"/>
<dbReference type="InParanoid" id="A0A0C2SKT1"/>
<sequence>MSEFTRILIFQCNKLGREAVLVLTFDDSKTPGIYHTVFPTAFKVTAFGPEGAQQFMVTYKSQLGFTRAQIDGGTVVPASTYTPINVGQKTILTKKSVPAIEIYSFSNPEDITPPTGQMVAQNSTDGKENIGVGFFASPDDRPYQILVFEGVASGSSVQSEFTPILGGYITADYKENAVLRGQISTPLLFKEDLVQLPQLTYWELEYNAASGTYAIKRDLTG</sequence>
<protein>
    <submittedName>
        <fullName evidence="1">Uncharacterized protein</fullName>
    </submittedName>
</protein>
<dbReference type="EMBL" id="KN818719">
    <property type="protein sequence ID" value="KIL54509.1"/>
    <property type="molecule type" value="Genomic_DNA"/>
</dbReference>
<evidence type="ECO:0000313" key="2">
    <source>
        <dbReference type="Proteomes" id="UP000054549"/>
    </source>
</evidence>
<name>A0A0C2SKT1_AMAMK</name>